<feature type="non-terminal residue" evidence="1">
    <location>
        <position position="101"/>
    </location>
</feature>
<name>A0A392Q0D2_9FABA</name>
<accession>A0A392Q0D2</accession>
<evidence type="ECO:0000313" key="2">
    <source>
        <dbReference type="Proteomes" id="UP000265520"/>
    </source>
</evidence>
<proteinExistence type="predicted"/>
<keyword evidence="2" id="KW-1185">Reference proteome</keyword>
<organism evidence="1 2">
    <name type="scientific">Trifolium medium</name>
    <dbReference type="NCBI Taxonomy" id="97028"/>
    <lineage>
        <taxon>Eukaryota</taxon>
        <taxon>Viridiplantae</taxon>
        <taxon>Streptophyta</taxon>
        <taxon>Embryophyta</taxon>
        <taxon>Tracheophyta</taxon>
        <taxon>Spermatophyta</taxon>
        <taxon>Magnoliopsida</taxon>
        <taxon>eudicotyledons</taxon>
        <taxon>Gunneridae</taxon>
        <taxon>Pentapetalae</taxon>
        <taxon>rosids</taxon>
        <taxon>fabids</taxon>
        <taxon>Fabales</taxon>
        <taxon>Fabaceae</taxon>
        <taxon>Papilionoideae</taxon>
        <taxon>50 kb inversion clade</taxon>
        <taxon>NPAAA clade</taxon>
        <taxon>Hologalegina</taxon>
        <taxon>IRL clade</taxon>
        <taxon>Trifolieae</taxon>
        <taxon>Trifolium</taxon>
    </lineage>
</organism>
<sequence>MAAATLKIPPSSYVHPQVHHLVVGPPPSGRSGLALPNPPLKKPAFFMLFPPRPKRGSTKKSKISFPRKTKFQSLSIIAAPAIKPVVRSGTGGGADLMLPRL</sequence>
<reference evidence="1 2" key="1">
    <citation type="journal article" date="2018" name="Front. Plant Sci.">
        <title>Red Clover (Trifolium pratense) and Zigzag Clover (T. medium) - A Picture of Genomic Similarities and Differences.</title>
        <authorList>
            <person name="Dluhosova J."/>
            <person name="Istvanek J."/>
            <person name="Nedelnik J."/>
            <person name="Repkova J."/>
        </authorList>
    </citation>
    <scope>NUCLEOTIDE SEQUENCE [LARGE SCALE GENOMIC DNA]</scope>
    <source>
        <strain evidence="2">cv. 10/8</strain>
        <tissue evidence="1">Leaf</tissue>
    </source>
</reference>
<dbReference type="Proteomes" id="UP000265520">
    <property type="component" value="Unassembled WGS sequence"/>
</dbReference>
<comment type="caution">
    <text evidence="1">The sequence shown here is derived from an EMBL/GenBank/DDBJ whole genome shotgun (WGS) entry which is preliminary data.</text>
</comment>
<protein>
    <submittedName>
        <fullName evidence="1">Uncharacterized protein</fullName>
    </submittedName>
</protein>
<evidence type="ECO:0000313" key="1">
    <source>
        <dbReference type="EMBL" id="MCI17170.1"/>
    </source>
</evidence>
<dbReference type="AlphaFoldDB" id="A0A392Q0D2"/>
<dbReference type="EMBL" id="LXQA010104232">
    <property type="protein sequence ID" value="MCI17170.1"/>
    <property type="molecule type" value="Genomic_DNA"/>
</dbReference>